<feature type="domain" description="PI31 proteasome regulator N-terminal" evidence="2">
    <location>
        <begin position="26"/>
        <end position="161"/>
    </location>
</feature>
<dbReference type="Pfam" id="PF11566">
    <property type="entry name" value="PI31_Prot_N"/>
    <property type="match status" value="1"/>
</dbReference>
<dbReference type="Gene3D" id="3.40.1000.30">
    <property type="match status" value="1"/>
</dbReference>
<dbReference type="AlphaFoldDB" id="A0A7S3RAS8"/>
<organism evidence="3">
    <name type="scientific">Dunaliella tertiolecta</name>
    <name type="common">Green alga</name>
    <dbReference type="NCBI Taxonomy" id="3047"/>
    <lineage>
        <taxon>Eukaryota</taxon>
        <taxon>Viridiplantae</taxon>
        <taxon>Chlorophyta</taxon>
        <taxon>core chlorophytes</taxon>
        <taxon>Chlorophyceae</taxon>
        <taxon>CS clade</taxon>
        <taxon>Chlamydomonadales</taxon>
        <taxon>Dunaliellaceae</taxon>
        <taxon>Dunaliella</taxon>
    </lineage>
</organism>
<gene>
    <name evidence="3" type="ORF">DTER00134_LOCUS22748</name>
</gene>
<feature type="transmembrane region" description="Helical" evidence="1">
    <location>
        <begin position="196"/>
        <end position="217"/>
    </location>
</feature>
<protein>
    <recommendedName>
        <fullName evidence="2">PI31 proteasome regulator N-terminal domain-containing protein</fullName>
    </recommendedName>
</protein>
<dbReference type="InterPro" id="IPR021625">
    <property type="entry name" value="PI31_Prot_N"/>
</dbReference>
<evidence type="ECO:0000259" key="2">
    <source>
        <dbReference type="Pfam" id="PF11566"/>
    </source>
</evidence>
<name>A0A7S3RAS8_DUNTE</name>
<evidence type="ECO:0000256" key="1">
    <source>
        <dbReference type="SAM" id="Phobius"/>
    </source>
</evidence>
<sequence>MPSSELVSLLSSAVSKPGTVGTSGGVLALSVHCIMVRQGFNVVENPDVTGKRLRRSSYMPPLDWQAAGPNEWNFLYSLGGKCHHFKLVVALHEKTGRTFVHASEDGNPNNIQVLGLQLENYVSPDSSTLKTQDWNKVLVLDNEQKLNDLVITHIVNPLKENSEDLELPDPVHGDPAAYAFAGREEGWGTSHGAGRYYVGAGIALAVAAAAIAAAFALRRNPAQVRVQ</sequence>
<keyword evidence="1" id="KW-0472">Membrane</keyword>
<evidence type="ECO:0000313" key="3">
    <source>
        <dbReference type="EMBL" id="CAE0507671.1"/>
    </source>
</evidence>
<keyword evidence="1" id="KW-1133">Transmembrane helix</keyword>
<reference evidence="3" key="1">
    <citation type="submission" date="2021-01" db="EMBL/GenBank/DDBJ databases">
        <authorList>
            <person name="Corre E."/>
            <person name="Pelletier E."/>
            <person name="Niang G."/>
            <person name="Scheremetjew M."/>
            <person name="Finn R."/>
            <person name="Kale V."/>
            <person name="Holt S."/>
            <person name="Cochrane G."/>
            <person name="Meng A."/>
            <person name="Brown T."/>
            <person name="Cohen L."/>
        </authorList>
    </citation>
    <scope>NUCLEOTIDE SEQUENCE</scope>
    <source>
        <strain evidence="3">CCMP1320</strain>
    </source>
</reference>
<proteinExistence type="predicted"/>
<accession>A0A7S3RAS8</accession>
<keyword evidence="1" id="KW-0812">Transmembrane</keyword>
<dbReference type="EMBL" id="HBIP01037704">
    <property type="protein sequence ID" value="CAE0507671.1"/>
    <property type="molecule type" value="Transcribed_RNA"/>
</dbReference>